<dbReference type="EMBL" id="JABWRE010000050">
    <property type="protein sequence ID" value="MBC3444115.1"/>
    <property type="molecule type" value="Genomic_DNA"/>
</dbReference>
<dbReference type="RefSeq" id="WP_186557774.1">
    <property type="nucleotide sequence ID" value="NZ_JABWRE020000001.1"/>
</dbReference>
<dbReference type="AlphaFoldDB" id="A0A923JY86"/>
<evidence type="ECO:0000313" key="2">
    <source>
        <dbReference type="EMBL" id="MBV4535464.1"/>
    </source>
</evidence>
<accession>A0A923JY86</accession>
<proteinExistence type="predicted"/>
<name>A0A923JY86_9PSED</name>
<protein>
    <recommendedName>
        <fullName evidence="3">DUF4123 domain-containing protein</fullName>
    </recommendedName>
</protein>
<reference evidence="1" key="1">
    <citation type="journal article" date="2020" name="Microorganisms">
        <title>Reliable Identification of Environmental Pseudomonas Isolates Using the rpoD Gene.</title>
        <authorList>
            <consortium name="The Broad Institute Genome Sequencing Platform"/>
            <person name="Girard L."/>
            <person name="Lood C."/>
            <person name="Rokni-Zadeh H."/>
            <person name="van Noort V."/>
            <person name="Lavigne R."/>
            <person name="De Mot R."/>
        </authorList>
    </citation>
    <scope>NUCLEOTIDE SEQUENCE</scope>
    <source>
        <strain evidence="1">SWRI10</strain>
    </source>
</reference>
<organism evidence="1">
    <name type="scientific">Pseudomonas urmiensis</name>
    <dbReference type="NCBI Taxonomy" id="2745493"/>
    <lineage>
        <taxon>Bacteria</taxon>
        <taxon>Pseudomonadati</taxon>
        <taxon>Pseudomonadota</taxon>
        <taxon>Gammaproteobacteria</taxon>
        <taxon>Pseudomonadales</taxon>
        <taxon>Pseudomonadaceae</taxon>
        <taxon>Pseudomonas</taxon>
    </lineage>
</organism>
<reference evidence="2" key="3">
    <citation type="submission" date="2021-06" db="EMBL/GenBank/DDBJ databases">
        <title>Updating the genus Pseudomonas: Description of 43 new species and partition of the Pseudomonas putida group.</title>
        <authorList>
            <person name="Girard L."/>
            <person name="Lood C."/>
            <person name="Vandamme P."/>
            <person name="Rokni-Zadeh H."/>
            <person name="Van Noort V."/>
            <person name="Hofte M."/>
            <person name="Lavigne R."/>
            <person name="De Mot R."/>
        </authorList>
    </citation>
    <scope>NUCLEOTIDE SEQUENCE</scope>
    <source>
        <strain evidence="2">SWRI10</strain>
    </source>
</reference>
<dbReference type="EMBL" id="JABWRE020000001">
    <property type="protein sequence ID" value="MBV4535464.1"/>
    <property type="molecule type" value="Genomic_DNA"/>
</dbReference>
<evidence type="ECO:0008006" key="3">
    <source>
        <dbReference type="Google" id="ProtNLM"/>
    </source>
</evidence>
<reference evidence="1" key="2">
    <citation type="submission" date="2020-07" db="EMBL/GenBank/DDBJ databases">
        <authorList>
            <person name="Lood C."/>
            <person name="Girard L."/>
        </authorList>
    </citation>
    <scope>NUCLEOTIDE SEQUENCE</scope>
    <source>
        <strain evidence="1">SWRI10</strain>
    </source>
</reference>
<sequence length="307" mass="33367">MSTQALIEYVGKHHDPQLYCYVLLDPLAIAATSDQTLLGSLRQALGESALTRVWRADLAHSPETLPILACLASPGNSLCQRLLEQTASAAIRDLRRRKRQVCAWLFSSAPAPATAAYLSSMGRIQNSAGAVGFYPLFEPVRFELYAGAFAQADQGHWWPIKHWLFLTSGGAPARVTGEAQPRRPIPANAGDDQEETALIEAVLASWRALRTGPLAQQLTPITRFAATQAAEHIRHARALGLSAVDDILNLVVHQLCLHPALPNHPSVRAMIDSAAQGQRSLGQQFAQYTNANWKHVTTTLPAAEVHS</sequence>
<gene>
    <name evidence="2" type="ORF">HU737_005675</name>
    <name evidence="1" type="ORF">HU737_25815</name>
</gene>
<dbReference type="Proteomes" id="UP000599879">
    <property type="component" value="Unassembled WGS sequence"/>
</dbReference>
<comment type="caution">
    <text evidence="1">The sequence shown here is derived from an EMBL/GenBank/DDBJ whole genome shotgun (WGS) entry which is preliminary data.</text>
</comment>
<evidence type="ECO:0000313" key="1">
    <source>
        <dbReference type="EMBL" id="MBC3444115.1"/>
    </source>
</evidence>